<dbReference type="AlphaFoldDB" id="A0A4R4UAX4"/>
<dbReference type="CDD" id="cd02440">
    <property type="entry name" value="AdoMet_MTases"/>
    <property type="match status" value="1"/>
</dbReference>
<feature type="binding site" evidence="2">
    <location>
        <position position="70"/>
    </location>
    <ligand>
        <name>S-adenosyl-L-methionine</name>
        <dbReference type="ChEBI" id="CHEBI:59789"/>
    </ligand>
</feature>
<feature type="binding site" evidence="2">
    <location>
        <position position="179"/>
    </location>
    <ligand>
        <name>S-adenosyl-L-methionine</name>
        <dbReference type="ChEBI" id="CHEBI:59789"/>
    </ligand>
</feature>
<dbReference type="InterPro" id="IPR016718">
    <property type="entry name" value="rRNA_m1G-MeTrfase_A_prd"/>
</dbReference>
<name>A0A4R4UAX4_9PSEU</name>
<dbReference type="EMBL" id="SMKV01000040">
    <property type="protein sequence ID" value="TDC88698.1"/>
    <property type="molecule type" value="Genomic_DNA"/>
</dbReference>
<keyword evidence="5" id="KW-0808">Transferase</keyword>
<dbReference type="Proteomes" id="UP000294744">
    <property type="component" value="Unassembled WGS sequence"/>
</dbReference>
<keyword evidence="1" id="KW-0862">Zinc</keyword>
<dbReference type="InterPro" id="IPR029063">
    <property type="entry name" value="SAM-dependent_MTases_sf"/>
</dbReference>
<evidence type="ECO:0000256" key="2">
    <source>
        <dbReference type="PIRSR" id="PIRSR018249-2"/>
    </source>
</evidence>
<dbReference type="OrthoDB" id="108476at2"/>
<feature type="binding site" evidence="1">
    <location>
        <position position="31"/>
    </location>
    <ligand>
        <name>Zn(2+)</name>
        <dbReference type="ChEBI" id="CHEBI:29105"/>
    </ligand>
</feature>
<dbReference type="GO" id="GO:0008757">
    <property type="term" value="F:S-adenosylmethionine-dependent methyltransferase activity"/>
    <property type="evidence" value="ECO:0007669"/>
    <property type="project" value="InterPro"/>
</dbReference>
<accession>A0A4R4UAX4</accession>
<evidence type="ECO:0000256" key="1">
    <source>
        <dbReference type="PIRSR" id="PIRSR018249-1"/>
    </source>
</evidence>
<dbReference type="Gene3D" id="3.40.50.150">
    <property type="entry name" value="Vaccinia Virus protein VP39"/>
    <property type="match status" value="1"/>
</dbReference>
<dbReference type="RefSeq" id="WP_132626776.1">
    <property type="nucleotide sequence ID" value="NZ_SMKV01000040.1"/>
</dbReference>
<gene>
    <name evidence="5" type="ORF">E1161_23300</name>
</gene>
<comment type="caution">
    <text evidence="5">The sequence shown here is derived from an EMBL/GenBank/DDBJ whole genome shotgun (WGS) entry which is preliminary data.</text>
</comment>
<dbReference type="PIRSF" id="PIRSF018249">
    <property type="entry name" value="MyrA_prd"/>
    <property type="match status" value="1"/>
</dbReference>
<evidence type="ECO:0000259" key="4">
    <source>
        <dbReference type="Pfam" id="PF21302"/>
    </source>
</evidence>
<dbReference type="Pfam" id="PF08241">
    <property type="entry name" value="Methyltransf_11"/>
    <property type="match status" value="1"/>
</dbReference>
<protein>
    <submittedName>
        <fullName evidence="5">23S rRNA methyltransferase</fullName>
    </submittedName>
</protein>
<evidence type="ECO:0000313" key="6">
    <source>
        <dbReference type="Proteomes" id="UP000294744"/>
    </source>
</evidence>
<dbReference type="GO" id="GO:0046872">
    <property type="term" value="F:metal ion binding"/>
    <property type="evidence" value="ECO:0007669"/>
    <property type="project" value="UniProtKB-KW"/>
</dbReference>
<organism evidence="5 6">
    <name type="scientific">Saccharopolyspora aridisoli</name>
    <dbReference type="NCBI Taxonomy" id="2530385"/>
    <lineage>
        <taxon>Bacteria</taxon>
        <taxon>Bacillati</taxon>
        <taxon>Actinomycetota</taxon>
        <taxon>Actinomycetes</taxon>
        <taxon>Pseudonocardiales</taxon>
        <taxon>Pseudonocardiaceae</taxon>
        <taxon>Saccharopolyspora</taxon>
    </lineage>
</organism>
<keyword evidence="1" id="KW-0479">Metal-binding</keyword>
<feature type="binding site" evidence="2">
    <location>
        <begin position="94"/>
        <end position="95"/>
    </location>
    <ligand>
        <name>S-adenosyl-L-methionine</name>
        <dbReference type="ChEBI" id="CHEBI:59789"/>
    </ligand>
</feature>
<keyword evidence="5" id="KW-0489">Methyltransferase</keyword>
<evidence type="ECO:0000313" key="5">
    <source>
        <dbReference type="EMBL" id="TDC88698.1"/>
    </source>
</evidence>
<reference evidence="5 6" key="1">
    <citation type="submission" date="2019-03" db="EMBL/GenBank/DDBJ databases">
        <title>Draft genome sequences of novel Actinobacteria.</title>
        <authorList>
            <person name="Sahin N."/>
            <person name="Ay H."/>
            <person name="Saygin H."/>
        </authorList>
    </citation>
    <scope>NUCLEOTIDE SEQUENCE [LARGE SCALE GENOMIC DNA]</scope>
    <source>
        <strain evidence="5 6">16K404</strain>
    </source>
</reference>
<keyword evidence="2" id="KW-0949">S-adenosyl-L-methionine</keyword>
<feature type="domain" description="23S rRNA (guanine(745)-N(1))-methyltransferase N-terminal" evidence="4">
    <location>
        <begin position="10"/>
        <end position="45"/>
    </location>
</feature>
<dbReference type="InterPro" id="IPR048647">
    <property type="entry name" value="RlmA_N"/>
</dbReference>
<dbReference type="Pfam" id="PF21302">
    <property type="entry name" value="Zn_ribbon_RlmA"/>
    <property type="match status" value="1"/>
</dbReference>
<feature type="domain" description="Methyltransferase type 11" evidence="3">
    <location>
        <begin position="88"/>
        <end position="172"/>
    </location>
</feature>
<dbReference type="InterPro" id="IPR013216">
    <property type="entry name" value="Methyltransf_11"/>
</dbReference>
<proteinExistence type="predicted"/>
<dbReference type="SUPFAM" id="SSF53335">
    <property type="entry name" value="S-adenosyl-L-methionine-dependent methyltransferases"/>
    <property type="match status" value="1"/>
</dbReference>
<sequence length="271" mass="28740">MLDEVVEVLACPHCGLDLERSGNSLRCSSNHVFDFARQGYVSLLSGRSKVVGDTAEMVAARAEFLGAGHYDPIAEAVASAVTGDGPVVDIGAGTGFYLARALGDRIGVALDASKYACRRAAKAHLRMGAAVADAWQPLPIRTGAAGVVLNVFAPRNASEMRRILRPGGELVVVIPNPGHLTGLVDRLDLLNVDESKPERLADQLRGHFTPLERRTVEFRLELTHAEALAAVAMGPSAWHTTPEALEAKIAALPSPVTPTAAVAVARYRRSP</sequence>
<keyword evidence="6" id="KW-1185">Reference proteome</keyword>
<evidence type="ECO:0000259" key="3">
    <source>
        <dbReference type="Pfam" id="PF08241"/>
    </source>
</evidence>
<feature type="binding site" evidence="1">
    <location>
        <position position="27"/>
    </location>
    <ligand>
        <name>Zn(2+)</name>
        <dbReference type="ChEBI" id="CHEBI:29105"/>
    </ligand>
</feature>
<dbReference type="GO" id="GO:0032259">
    <property type="term" value="P:methylation"/>
    <property type="evidence" value="ECO:0007669"/>
    <property type="project" value="UniProtKB-KW"/>
</dbReference>